<evidence type="ECO:0000256" key="1">
    <source>
        <dbReference type="SAM" id="MobiDB-lite"/>
    </source>
</evidence>
<organism evidence="2 3">
    <name type="scientific">Tetranychus urticae</name>
    <name type="common">Two-spotted spider mite</name>
    <dbReference type="NCBI Taxonomy" id="32264"/>
    <lineage>
        <taxon>Eukaryota</taxon>
        <taxon>Metazoa</taxon>
        <taxon>Ecdysozoa</taxon>
        <taxon>Arthropoda</taxon>
        <taxon>Chelicerata</taxon>
        <taxon>Arachnida</taxon>
        <taxon>Acari</taxon>
        <taxon>Acariformes</taxon>
        <taxon>Trombidiformes</taxon>
        <taxon>Prostigmata</taxon>
        <taxon>Eleutherengona</taxon>
        <taxon>Raphignathae</taxon>
        <taxon>Tetranychoidea</taxon>
        <taxon>Tetranychidae</taxon>
        <taxon>Tetranychus</taxon>
    </lineage>
</organism>
<evidence type="ECO:0000313" key="2">
    <source>
        <dbReference type="EnsemblMetazoa" id="tetur09g06080.1"/>
    </source>
</evidence>
<keyword evidence="3" id="KW-1185">Reference proteome</keyword>
<evidence type="ECO:0000313" key="3">
    <source>
        <dbReference type="Proteomes" id="UP000015104"/>
    </source>
</evidence>
<feature type="region of interest" description="Disordered" evidence="1">
    <location>
        <begin position="1"/>
        <end position="21"/>
    </location>
</feature>
<dbReference type="HOGENOM" id="CLU_3427033_0_0_1"/>
<reference evidence="3" key="1">
    <citation type="submission" date="2011-08" db="EMBL/GenBank/DDBJ databases">
        <authorList>
            <person name="Rombauts S."/>
        </authorList>
    </citation>
    <scope>NUCLEOTIDE SEQUENCE</scope>
    <source>
        <strain evidence="3">London</strain>
    </source>
</reference>
<accession>T1KEC3</accession>
<dbReference type="EMBL" id="CAEY01002034">
    <property type="status" value="NOT_ANNOTATED_CDS"/>
    <property type="molecule type" value="Genomic_DNA"/>
</dbReference>
<dbReference type="AlphaFoldDB" id="T1KEC3"/>
<dbReference type="EnsemblMetazoa" id="tetur09g06080.1">
    <property type="protein sequence ID" value="tetur09g06080.1"/>
    <property type="gene ID" value="tetur09g06080"/>
</dbReference>
<dbReference type="Proteomes" id="UP000015104">
    <property type="component" value="Unassembled WGS sequence"/>
</dbReference>
<sequence>MDLNWQEEAINEKNEAKKING</sequence>
<reference evidence="2" key="2">
    <citation type="submission" date="2015-06" db="UniProtKB">
        <authorList>
            <consortium name="EnsemblMetazoa"/>
        </authorList>
    </citation>
    <scope>IDENTIFICATION</scope>
</reference>
<name>T1KEC3_TETUR</name>
<feature type="compositionally biased region" description="Basic and acidic residues" evidence="1">
    <location>
        <begin position="10"/>
        <end position="21"/>
    </location>
</feature>
<protein>
    <submittedName>
        <fullName evidence="2">Uncharacterized protein</fullName>
    </submittedName>
</protein>
<proteinExistence type="predicted"/>